<feature type="transmembrane region" description="Helical" evidence="1">
    <location>
        <begin position="57"/>
        <end position="79"/>
    </location>
</feature>
<dbReference type="PANTHER" id="PTHR37938">
    <property type="entry name" value="BLL0215 PROTEIN"/>
    <property type="match status" value="1"/>
</dbReference>
<sequence length="182" mass="19571">MGEASGTPGLPPGERIVARLRRHARVLVLPALLLVAVAGAVGYLVPVLDDGWPRLVAVVVAALVVLLGCVIPYLSWLAARTTITTRRVIVRRGLFVRVRRELWHRRGYDVQVRRGWLQRMFGSGDVRLETGHDVPVVLRDVPGPLAVQAAMHELMAAAHALGAPAVGPGTAPDGDTAPWARS</sequence>
<dbReference type="InterPro" id="IPR005182">
    <property type="entry name" value="YdbS-like_PH"/>
</dbReference>
<comment type="caution">
    <text evidence="3">The sequence shown here is derived from an EMBL/GenBank/DDBJ whole genome shotgun (WGS) entry which is preliminary data.</text>
</comment>
<feature type="transmembrane region" description="Helical" evidence="1">
    <location>
        <begin position="26"/>
        <end position="45"/>
    </location>
</feature>
<dbReference type="EMBL" id="JAVKGS010000004">
    <property type="protein sequence ID" value="MDR5693366.1"/>
    <property type="molecule type" value="Genomic_DNA"/>
</dbReference>
<keyword evidence="1" id="KW-0812">Transmembrane</keyword>
<reference evidence="4" key="1">
    <citation type="submission" date="2023-07" db="EMBL/GenBank/DDBJ databases">
        <title>Description of three actinobacteria isolated from air of manufacturing shop in a pharmaceutical factory.</title>
        <authorList>
            <person name="Zhang D.-F."/>
        </authorList>
    </citation>
    <scope>NUCLEOTIDE SEQUENCE [LARGE SCALE GENOMIC DNA]</scope>
    <source>
        <strain evidence="4">CCTCC AB 2011122</strain>
    </source>
</reference>
<evidence type="ECO:0000313" key="4">
    <source>
        <dbReference type="Proteomes" id="UP001260072"/>
    </source>
</evidence>
<keyword evidence="1" id="KW-0472">Membrane</keyword>
<dbReference type="RefSeq" id="WP_310521653.1">
    <property type="nucleotide sequence ID" value="NZ_BAABBS010000003.1"/>
</dbReference>
<dbReference type="Proteomes" id="UP001260072">
    <property type="component" value="Unassembled WGS sequence"/>
</dbReference>
<evidence type="ECO:0000313" key="3">
    <source>
        <dbReference type="EMBL" id="MDR5693366.1"/>
    </source>
</evidence>
<evidence type="ECO:0000256" key="1">
    <source>
        <dbReference type="SAM" id="Phobius"/>
    </source>
</evidence>
<evidence type="ECO:0000259" key="2">
    <source>
        <dbReference type="Pfam" id="PF03703"/>
    </source>
</evidence>
<dbReference type="PANTHER" id="PTHR37938:SF1">
    <property type="entry name" value="BLL0215 PROTEIN"/>
    <property type="match status" value="1"/>
</dbReference>
<protein>
    <submittedName>
        <fullName evidence="3">PH domain-containing protein</fullName>
    </submittedName>
</protein>
<name>A0ABU1FPG9_9MICO</name>
<proteinExistence type="predicted"/>
<feature type="domain" description="YdbS-like PH" evidence="2">
    <location>
        <begin position="76"/>
        <end position="148"/>
    </location>
</feature>
<dbReference type="Pfam" id="PF03703">
    <property type="entry name" value="bPH_2"/>
    <property type="match status" value="1"/>
</dbReference>
<organism evidence="3 4">
    <name type="scientific">Agromyces indicus</name>
    <dbReference type="NCBI Taxonomy" id="758919"/>
    <lineage>
        <taxon>Bacteria</taxon>
        <taxon>Bacillati</taxon>
        <taxon>Actinomycetota</taxon>
        <taxon>Actinomycetes</taxon>
        <taxon>Micrococcales</taxon>
        <taxon>Microbacteriaceae</taxon>
        <taxon>Agromyces</taxon>
    </lineage>
</organism>
<keyword evidence="4" id="KW-1185">Reference proteome</keyword>
<accession>A0ABU1FPG9</accession>
<keyword evidence="1" id="KW-1133">Transmembrane helix</keyword>
<gene>
    <name evidence="3" type="ORF">RH861_14925</name>
</gene>